<keyword evidence="1" id="KW-0479">Metal-binding</keyword>
<dbReference type="PROSITE" id="PS50950">
    <property type="entry name" value="ZF_THAP"/>
    <property type="match status" value="1"/>
</dbReference>
<dbReference type="SMART" id="SM00980">
    <property type="entry name" value="THAP"/>
    <property type="match status" value="1"/>
</dbReference>
<evidence type="ECO:0000256" key="3">
    <source>
        <dbReference type="ARBA" id="ARBA00022833"/>
    </source>
</evidence>
<dbReference type="GO" id="GO:0008270">
    <property type="term" value="F:zinc ion binding"/>
    <property type="evidence" value="ECO:0007669"/>
    <property type="project" value="UniProtKB-KW"/>
</dbReference>
<dbReference type="Proteomes" id="UP001497644">
    <property type="component" value="Chromosome 4"/>
</dbReference>
<proteinExistence type="predicted"/>
<dbReference type="InterPro" id="IPR006612">
    <property type="entry name" value="THAP_Znf"/>
</dbReference>
<name>A0AAV2NRZ9_9HYME</name>
<protein>
    <recommendedName>
        <fullName evidence="7">THAP-type domain-containing protein</fullName>
    </recommendedName>
</protein>
<evidence type="ECO:0000256" key="2">
    <source>
        <dbReference type="ARBA" id="ARBA00022771"/>
    </source>
</evidence>
<evidence type="ECO:0000313" key="9">
    <source>
        <dbReference type="Proteomes" id="UP001497644"/>
    </source>
</evidence>
<evidence type="ECO:0000259" key="7">
    <source>
        <dbReference type="PROSITE" id="PS50950"/>
    </source>
</evidence>
<dbReference type="EMBL" id="OZ034827">
    <property type="protein sequence ID" value="CAL1682574.1"/>
    <property type="molecule type" value="Genomic_DNA"/>
</dbReference>
<evidence type="ECO:0000313" key="8">
    <source>
        <dbReference type="EMBL" id="CAL1682574.1"/>
    </source>
</evidence>
<sequence length="297" mass="34091">MGLYCILCGKKDKSVSYLRFPSNKHIRKQWLKFCKKSEKNLYASHRLCTDHFKPEDLRKHLKCVVVHEKAIPCIYTMKGQFLTVENASKINDDNICSIKTEQISDPENHNINGSYLPSNNCLTPFRQKEDVCCSSKKKRLDFDSIELVSNDDTEIGNCEIPPNNCLTELATELVSNDGIDSTIPIQELPVFALTPTICDSAPPIPDPRYVGDIQLSHFATPRRATRAINVMRRTVTQQRQKIKTLQKKYKRCKQRISSLKDLVLYLKKRNYISEAVADNLMVRLNSIYRSMMASNIE</sequence>
<keyword evidence="3" id="KW-0862">Zinc</keyword>
<dbReference type="AlphaFoldDB" id="A0AAV2NRZ9"/>
<keyword evidence="4 5" id="KW-0238">DNA-binding</keyword>
<dbReference type="Pfam" id="PF05485">
    <property type="entry name" value="THAP"/>
    <property type="match status" value="1"/>
</dbReference>
<keyword evidence="2 5" id="KW-0863">Zinc-finger</keyword>
<evidence type="ECO:0000256" key="1">
    <source>
        <dbReference type="ARBA" id="ARBA00022723"/>
    </source>
</evidence>
<dbReference type="InterPro" id="IPR038441">
    <property type="entry name" value="THAP_Znf_sf"/>
</dbReference>
<accession>A0AAV2NRZ9</accession>
<keyword evidence="9" id="KW-1185">Reference proteome</keyword>
<dbReference type="GO" id="GO:0003677">
    <property type="term" value="F:DNA binding"/>
    <property type="evidence" value="ECO:0007669"/>
    <property type="project" value="UniProtKB-UniRule"/>
</dbReference>
<keyword evidence="6" id="KW-0175">Coiled coil</keyword>
<dbReference type="SMART" id="SM00692">
    <property type="entry name" value="DM3"/>
    <property type="match status" value="1"/>
</dbReference>
<evidence type="ECO:0000256" key="5">
    <source>
        <dbReference type="PROSITE-ProRule" id="PRU00309"/>
    </source>
</evidence>
<evidence type="ECO:0000256" key="4">
    <source>
        <dbReference type="ARBA" id="ARBA00023125"/>
    </source>
</evidence>
<feature type="coiled-coil region" evidence="6">
    <location>
        <begin position="228"/>
        <end position="262"/>
    </location>
</feature>
<dbReference type="Gene3D" id="6.20.210.20">
    <property type="entry name" value="THAP domain"/>
    <property type="match status" value="1"/>
</dbReference>
<evidence type="ECO:0000256" key="6">
    <source>
        <dbReference type="SAM" id="Coils"/>
    </source>
</evidence>
<feature type="domain" description="THAP-type" evidence="7">
    <location>
        <begin position="1"/>
        <end position="75"/>
    </location>
</feature>
<organism evidence="8 9">
    <name type="scientific">Lasius platythorax</name>
    <dbReference type="NCBI Taxonomy" id="488582"/>
    <lineage>
        <taxon>Eukaryota</taxon>
        <taxon>Metazoa</taxon>
        <taxon>Ecdysozoa</taxon>
        <taxon>Arthropoda</taxon>
        <taxon>Hexapoda</taxon>
        <taxon>Insecta</taxon>
        <taxon>Pterygota</taxon>
        <taxon>Neoptera</taxon>
        <taxon>Endopterygota</taxon>
        <taxon>Hymenoptera</taxon>
        <taxon>Apocrita</taxon>
        <taxon>Aculeata</taxon>
        <taxon>Formicoidea</taxon>
        <taxon>Formicidae</taxon>
        <taxon>Formicinae</taxon>
        <taxon>Lasius</taxon>
        <taxon>Lasius</taxon>
    </lineage>
</organism>
<reference evidence="8" key="1">
    <citation type="submission" date="2024-04" db="EMBL/GenBank/DDBJ databases">
        <authorList>
            <consortium name="Molecular Ecology Group"/>
        </authorList>
    </citation>
    <scope>NUCLEOTIDE SEQUENCE</scope>
</reference>
<dbReference type="SUPFAM" id="SSF57716">
    <property type="entry name" value="Glucocorticoid receptor-like (DNA-binding domain)"/>
    <property type="match status" value="1"/>
</dbReference>
<gene>
    <name evidence="8" type="ORF">LPLAT_LOCUS8476</name>
</gene>